<keyword evidence="4 6" id="KW-1133">Transmembrane helix</keyword>
<evidence type="ECO:0000256" key="2">
    <source>
        <dbReference type="ARBA" id="ARBA00022475"/>
    </source>
</evidence>
<protein>
    <submittedName>
        <fullName evidence="7">Permease YjgP/YjgQ</fullName>
    </submittedName>
</protein>
<evidence type="ECO:0000256" key="1">
    <source>
        <dbReference type="ARBA" id="ARBA00004651"/>
    </source>
</evidence>
<keyword evidence="2" id="KW-1003">Cell membrane</keyword>
<comment type="subcellular location">
    <subcellularLocation>
        <location evidence="1">Cell membrane</location>
        <topology evidence="1">Multi-pass membrane protein</topology>
    </subcellularLocation>
</comment>
<evidence type="ECO:0000256" key="4">
    <source>
        <dbReference type="ARBA" id="ARBA00022989"/>
    </source>
</evidence>
<name>A0A1J0ADX2_9CYAN</name>
<feature type="transmembrane region" description="Helical" evidence="6">
    <location>
        <begin position="361"/>
        <end position="383"/>
    </location>
</feature>
<dbReference type="PANTHER" id="PTHR33529">
    <property type="entry name" value="SLR0882 PROTEIN-RELATED"/>
    <property type="match status" value="1"/>
</dbReference>
<dbReference type="PANTHER" id="PTHR33529:SF6">
    <property type="entry name" value="YJGP_YJGQ FAMILY PERMEASE"/>
    <property type="match status" value="1"/>
</dbReference>
<dbReference type="RefSeq" id="WP_216634539.1">
    <property type="nucleotide sequence ID" value="NZ_CP017675.1"/>
</dbReference>
<evidence type="ECO:0000256" key="3">
    <source>
        <dbReference type="ARBA" id="ARBA00022692"/>
    </source>
</evidence>
<evidence type="ECO:0000313" key="7">
    <source>
        <dbReference type="EMBL" id="APB34132.1"/>
    </source>
</evidence>
<dbReference type="InterPro" id="IPR005495">
    <property type="entry name" value="LptG/LptF_permease"/>
</dbReference>
<reference evidence="7 8" key="1">
    <citation type="submission" date="2016-10" db="EMBL/GenBank/DDBJ databases">
        <title>Description of Gloeomargarita lithophora gen. nov., sp. nov., a thylakoid-bearing basal-branching cyanobacterium with intracellular carbonates, and proposal for Gloeomargaritales ord. nov.</title>
        <authorList>
            <person name="Moreira D."/>
            <person name="Tavera R."/>
            <person name="Benzerara K."/>
            <person name="Skouri-Panet F."/>
            <person name="Couradeau E."/>
            <person name="Gerard E."/>
            <person name="Loussert C."/>
            <person name="Novelo E."/>
            <person name="Zivanovic Y."/>
            <person name="Lopez-Garcia P."/>
        </authorList>
    </citation>
    <scope>NUCLEOTIDE SEQUENCE [LARGE SCALE GENOMIC DNA]</scope>
    <source>
        <strain evidence="7 8">D10</strain>
    </source>
</reference>
<evidence type="ECO:0000313" key="8">
    <source>
        <dbReference type="Proteomes" id="UP000180235"/>
    </source>
</evidence>
<feature type="transmembrane region" description="Helical" evidence="6">
    <location>
        <begin position="333"/>
        <end position="349"/>
    </location>
</feature>
<dbReference type="Proteomes" id="UP000180235">
    <property type="component" value="Chromosome"/>
</dbReference>
<gene>
    <name evidence="7" type="ORF">GlitD10_1806</name>
</gene>
<feature type="transmembrane region" description="Helical" evidence="6">
    <location>
        <begin position="28"/>
        <end position="55"/>
    </location>
</feature>
<keyword evidence="5 6" id="KW-0472">Membrane</keyword>
<dbReference type="Pfam" id="PF03739">
    <property type="entry name" value="LptF_LptG"/>
    <property type="match status" value="1"/>
</dbReference>
<dbReference type="EMBL" id="CP017675">
    <property type="protein sequence ID" value="APB34132.1"/>
    <property type="molecule type" value="Genomic_DNA"/>
</dbReference>
<sequence length="388" mass="43738">MATVAFSPTQVWKSLRFWVQRVPVLDRYLWQLFLPPFLFGMGAFGSIGLSVGALFETVRRVVESGLPLTIAFQVLVLKSPYFIGLAFPMATLLAMLLTYGRLGTNSELVALRACGVRARRWVIPAIIFSLITTGLTFVFNEAVVPVSNYQATMIVRRALDKDRPRVERRNITYQEFDQETGKQLQRLFYASRFDGRFMRGLTVLDFSQEGLQQILSAEAGFWNAERKTWEFQNGTIYLVATDGSYRNIIQFAKQEITLPRAPLDLATQRRTPEEMSILEAQDYLQILQRSGNLTKIREWQVRIQQKISIPFICLVLGLVGTALGSLPHRSSGGWAFGLSVVIIFVYYLLMFTGDALSQAGLLAPVVGAWFPNVLGIATGIYLLRQADR</sequence>
<evidence type="ECO:0000256" key="5">
    <source>
        <dbReference type="ARBA" id="ARBA00023136"/>
    </source>
</evidence>
<dbReference type="GO" id="GO:0043190">
    <property type="term" value="C:ATP-binding cassette (ABC) transporter complex"/>
    <property type="evidence" value="ECO:0007669"/>
    <property type="project" value="TreeGrafter"/>
</dbReference>
<proteinExistence type="predicted"/>
<keyword evidence="3 6" id="KW-0812">Transmembrane</keyword>
<feature type="transmembrane region" description="Helical" evidence="6">
    <location>
        <begin position="81"/>
        <end position="100"/>
    </location>
</feature>
<feature type="transmembrane region" description="Helical" evidence="6">
    <location>
        <begin position="121"/>
        <end position="139"/>
    </location>
</feature>
<dbReference type="STRING" id="1188229.GlitD10_1806"/>
<dbReference type="KEGG" id="glt:GlitD10_1806"/>
<keyword evidence="8" id="KW-1185">Reference proteome</keyword>
<accession>A0A1J0ADX2</accession>
<organism evidence="7 8">
    <name type="scientific">Gloeomargarita lithophora Alchichica-D10</name>
    <dbReference type="NCBI Taxonomy" id="1188229"/>
    <lineage>
        <taxon>Bacteria</taxon>
        <taxon>Bacillati</taxon>
        <taxon>Cyanobacteriota</taxon>
        <taxon>Cyanophyceae</taxon>
        <taxon>Gloeomargaritales</taxon>
        <taxon>Gloeomargaritaceae</taxon>
        <taxon>Gloeomargarita</taxon>
    </lineage>
</organism>
<dbReference type="AlphaFoldDB" id="A0A1J0ADX2"/>
<dbReference type="GO" id="GO:0015920">
    <property type="term" value="P:lipopolysaccharide transport"/>
    <property type="evidence" value="ECO:0007669"/>
    <property type="project" value="TreeGrafter"/>
</dbReference>
<evidence type="ECO:0000256" key="6">
    <source>
        <dbReference type="SAM" id="Phobius"/>
    </source>
</evidence>
<feature type="transmembrane region" description="Helical" evidence="6">
    <location>
        <begin position="307"/>
        <end position="326"/>
    </location>
</feature>